<accession>A0ABR9D453</accession>
<dbReference type="Pfam" id="PF13469">
    <property type="entry name" value="Sulfotransfer_3"/>
    <property type="match status" value="1"/>
</dbReference>
<dbReference type="Proteomes" id="UP000652176">
    <property type="component" value="Unassembled WGS sequence"/>
</dbReference>
<dbReference type="EMBL" id="JACXSS010000001">
    <property type="protein sequence ID" value="MBD9357855.1"/>
    <property type="molecule type" value="Genomic_DNA"/>
</dbReference>
<dbReference type="InterPro" id="IPR019734">
    <property type="entry name" value="TPR_rpt"/>
</dbReference>
<evidence type="ECO:0000313" key="3">
    <source>
        <dbReference type="Proteomes" id="UP000652176"/>
    </source>
</evidence>
<dbReference type="PANTHER" id="PTHR12788">
    <property type="entry name" value="PROTEIN-TYROSINE SULFOTRANSFERASE 2"/>
    <property type="match status" value="1"/>
</dbReference>
<dbReference type="Pfam" id="PF02810">
    <property type="entry name" value="SEC-C"/>
    <property type="match status" value="1"/>
</dbReference>
<dbReference type="SUPFAM" id="SSF48452">
    <property type="entry name" value="TPR-like"/>
    <property type="match status" value="1"/>
</dbReference>
<dbReference type="Gene3D" id="1.25.40.10">
    <property type="entry name" value="Tetratricopeptide repeat domain"/>
    <property type="match status" value="2"/>
</dbReference>
<dbReference type="InterPro" id="IPR011990">
    <property type="entry name" value="TPR-like_helical_dom_sf"/>
</dbReference>
<dbReference type="PANTHER" id="PTHR12788:SF10">
    <property type="entry name" value="PROTEIN-TYROSINE SULFOTRANSFERASE"/>
    <property type="match status" value="1"/>
</dbReference>
<dbReference type="Gene3D" id="3.40.50.300">
    <property type="entry name" value="P-loop containing nucleotide triphosphate hydrolases"/>
    <property type="match status" value="1"/>
</dbReference>
<proteinExistence type="predicted"/>
<dbReference type="SUPFAM" id="SSF52540">
    <property type="entry name" value="P-loop containing nucleoside triphosphate hydrolases"/>
    <property type="match status" value="1"/>
</dbReference>
<dbReference type="RefSeq" id="WP_192377337.1">
    <property type="nucleotide sequence ID" value="NZ_CAJHIV010000001.1"/>
</dbReference>
<gene>
    <name evidence="2" type="ORF">IE877_18610</name>
</gene>
<protein>
    <submittedName>
        <fullName evidence="2">Sulfotransferase</fullName>
    </submittedName>
</protein>
<organism evidence="2 3">
    <name type="scientific">Methylomonas albis</name>
    <dbReference type="NCBI Taxonomy" id="1854563"/>
    <lineage>
        <taxon>Bacteria</taxon>
        <taxon>Pseudomonadati</taxon>
        <taxon>Pseudomonadota</taxon>
        <taxon>Gammaproteobacteria</taxon>
        <taxon>Methylococcales</taxon>
        <taxon>Methylococcaceae</taxon>
        <taxon>Methylomonas</taxon>
    </lineage>
</organism>
<dbReference type="InterPro" id="IPR026634">
    <property type="entry name" value="TPST-like"/>
</dbReference>
<sequence length="549" mass="62459">MKNTANVSAKVGRNDPCPCNSGKKFKACCGNKSTPATQLTVVETLKMAWQAVGQRDVLATTHWFQQTLKLEPTNAEALAGLGQALCWQHRIQEGLSYLKQAAKQLKNNAQIKREVRLILELAEQLHHWGDLVTAIELTELAVTLEPVNPVALNNHALYLVRVNRFSEALSYAQRVCQLRPNEPACNNMLAIIEAHLGDLSTAKRRFEAVIKANLNPQQTARAWQELVGVLDKTGEYEASFQACLQAKQRYKELPEIKALDKQQIFTAIKNNQAGYDQALLSRWSVTDFADDLPTPHFLMGFLRSGTTLTEQVLAAHPEVETSDENDLIHGLILQLQKFTKCRIDNLVDGVRLLGIDQARQLRQYYWQRVREEYGQTAIQSRFIDKVALNSIDIGLIACLFPEAKILFALRDPRDVCLSCFQQAFAPSAVTANLTDWQGVAEQYAAVMKLWLTIKPMMQPKFIELRYEDTVNHFENSFRQVFELLNLEWTDEINAFHEKAQGRFIATPSFVDVTQPIYTRSLARWQHYQAFYEPVMPILKPYIAVFGYQE</sequence>
<evidence type="ECO:0000313" key="2">
    <source>
        <dbReference type="EMBL" id="MBD9357855.1"/>
    </source>
</evidence>
<dbReference type="InterPro" id="IPR027417">
    <property type="entry name" value="P-loop_NTPase"/>
</dbReference>
<comment type="caution">
    <text evidence="2">The sequence shown here is derived from an EMBL/GenBank/DDBJ whole genome shotgun (WGS) entry which is preliminary data.</text>
</comment>
<name>A0ABR9D453_9GAMM</name>
<dbReference type="SMART" id="SM00028">
    <property type="entry name" value="TPR"/>
    <property type="match status" value="5"/>
</dbReference>
<dbReference type="Pfam" id="PF13432">
    <property type="entry name" value="TPR_16"/>
    <property type="match status" value="1"/>
</dbReference>
<keyword evidence="1" id="KW-0808">Transferase</keyword>
<evidence type="ECO:0000256" key="1">
    <source>
        <dbReference type="ARBA" id="ARBA00022679"/>
    </source>
</evidence>
<reference evidence="2 3" key="1">
    <citation type="submission" date="2020-09" db="EMBL/GenBank/DDBJ databases">
        <title>Methylomonas albis sp. nov. and Methylomonas fluvii sp. nov.: Two cold-adapted methanotrophs from the River Elbe and an amended description of Methylovulum psychrotolerans strain Eb1.</title>
        <authorList>
            <person name="Bussmann I.K."/>
            <person name="Klings K.-W."/>
            <person name="Warnstedt J."/>
            <person name="Hoppert M."/>
            <person name="Saborowski A."/>
            <person name="Horn F."/>
            <person name="Liebner S."/>
        </authorList>
    </citation>
    <scope>NUCLEOTIDE SEQUENCE [LARGE SCALE GENOMIC DNA]</scope>
    <source>
        <strain evidence="2 3">EbA</strain>
    </source>
</reference>
<dbReference type="InterPro" id="IPR004027">
    <property type="entry name" value="SEC_C_motif"/>
</dbReference>
<dbReference type="Gene3D" id="3.10.450.50">
    <property type="match status" value="1"/>
</dbReference>
<dbReference type="SUPFAM" id="SSF103642">
    <property type="entry name" value="Sec-C motif"/>
    <property type="match status" value="1"/>
</dbReference>
<keyword evidence="3" id="KW-1185">Reference proteome</keyword>